<dbReference type="InterPro" id="IPR002110">
    <property type="entry name" value="Ankyrin_rpt"/>
</dbReference>
<evidence type="ECO:0000313" key="3">
    <source>
        <dbReference type="Proteomes" id="UP000516437"/>
    </source>
</evidence>
<dbReference type="SUPFAM" id="SSF48403">
    <property type="entry name" value="Ankyrin repeat"/>
    <property type="match status" value="1"/>
</dbReference>
<dbReference type="EMBL" id="RXIC02000020">
    <property type="protein sequence ID" value="KAB1222000.1"/>
    <property type="molecule type" value="Genomic_DNA"/>
</dbReference>
<dbReference type="GO" id="GO:0016788">
    <property type="term" value="F:hydrolase activity, acting on ester bonds"/>
    <property type="evidence" value="ECO:0007669"/>
    <property type="project" value="InterPro"/>
</dbReference>
<dbReference type="Proteomes" id="UP000516437">
    <property type="component" value="Chromosome 2"/>
</dbReference>
<evidence type="ECO:0000313" key="2">
    <source>
        <dbReference type="EMBL" id="KAB1222000.1"/>
    </source>
</evidence>
<name>A0A6A1WGK4_9ROSI</name>
<keyword evidence="3" id="KW-1185">Reference proteome</keyword>
<proteinExistence type="inferred from homology"/>
<dbReference type="PANTHER" id="PTHR45642:SF7">
    <property type="entry name" value="GDSL ESTERASE_LIPASE"/>
    <property type="match status" value="1"/>
</dbReference>
<accession>A0A6A1WGK4</accession>
<dbReference type="InterPro" id="IPR036514">
    <property type="entry name" value="SGNH_hydro_sf"/>
</dbReference>
<gene>
    <name evidence="2" type="ORF">CJ030_MR2G018492</name>
</gene>
<dbReference type="Gene3D" id="3.40.50.1110">
    <property type="entry name" value="SGNH hydrolase"/>
    <property type="match status" value="1"/>
</dbReference>
<organism evidence="2 3">
    <name type="scientific">Morella rubra</name>
    <name type="common">Chinese bayberry</name>
    <dbReference type="NCBI Taxonomy" id="262757"/>
    <lineage>
        <taxon>Eukaryota</taxon>
        <taxon>Viridiplantae</taxon>
        <taxon>Streptophyta</taxon>
        <taxon>Embryophyta</taxon>
        <taxon>Tracheophyta</taxon>
        <taxon>Spermatophyta</taxon>
        <taxon>Magnoliopsida</taxon>
        <taxon>eudicotyledons</taxon>
        <taxon>Gunneridae</taxon>
        <taxon>Pentapetalae</taxon>
        <taxon>rosids</taxon>
        <taxon>fabids</taxon>
        <taxon>Fagales</taxon>
        <taxon>Myricaceae</taxon>
        <taxon>Morella</taxon>
    </lineage>
</organism>
<comment type="caution">
    <text evidence="2">The sequence shown here is derived from an EMBL/GenBank/DDBJ whole genome shotgun (WGS) entry which is preliminary data.</text>
</comment>
<evidence type="ECO:0000256" key="1">
    <source>
        <dbReference type="ARBA" id="ARBA00008668"/>
    </source>
</evidence>
<dbReference type="Pfam" id="PF00657">
    <property type="entry name" value="Lipase_GDSL"/>
    <property type="match status" value="1"/>
</dbReference>
<dbReference type="InterPro" id="IPR001087">
    <property type="entry name" value="GDSL"/>
</dbReference>
<comment type="similarity">
    <text evidence="1">Belongs to the 'GDSL' lipolytic enzyme family.</text>
</comment>
<dbReference type="PANTHER" id="PTHR45642">
    <property type="entry name" value="GDSL ESTERASE/LIPASE EXL3"/>
    <property type="match status" value="1"/>
</dbReference>
<dbReference type="OrthoDB" id="1923662at2759"/>
<dbReference type="AlphaFoldDB" id="A0A6A1WGK4"/>
<sequence length="276" mass="30725">MVAVGVPPLGCMPLVKTIMDKTTCVESYNKAASYFNSRMQQKLATLRTSLGMKIAYVDAYGIVEDAVNHPMKYDLEETSKGCCGTGTVEYGDSCKGLNRGVEAERYGSALDLAKYLVERDTSWETTYPGIDQGKPKLYKHGGSPNAEKGVGEEHTVISLGQGEQQTTTPLFLATKTGCAEIVEEILKIYPQAIEHIDEEGRNILHIAIKYRHLKIFQLVAKREVPMKRMVQKVDKEGNSILHTAGLKVKDYLPGRMKGPALILQEELLWFEVVHFQ</sequence>
<protein>
    <submittedName>
        <fullName evidence="2">Uncharacterized protein</fullName>
    </submittedName>
</protein>
<reference evidence="2 3" key="1">
    <citation type="journal article" date="2019" name="Plant Biotechnol. J.">
        <title>The red bayberry genome and genetic basis of sex determination.</title>
        <authorList>
            <person name="Jia H.M."/>
            <person name="Jia H.J."/>
            <person name="Cai Q.L."/>
            <person name="Wang Y."/>
            <person name="Zhao H.B."/>
            <person name="Yang W.F."/>
            <person name="Wang G.Y."/>
            <person name="Li Y.H."/>
            <person name="Zhan D.L."/>
            <person name="Shen Y.T."/>
            <person name="Niu Q.F."/>
            <person name="Chang L."/>
            <person name="Qiu J."/>
            <person name="Zhao L."/>
            <person name="Xie H.B."/>
            <person name="Fu W.Y."/>
            <person name="Jin J."/>
            <person name="Li X.W."/>
            <person name="Jiao Y."/>
            <person name="Zhou C.C."/>
            <person name="Tu T."/>
            <person name="Chai C.Y."/>
            <person name="Gao J.L."/>
            <person name="Fan L.J."/>
            <person name="van de Weg E."/>
            <person name="Wang J.Y."/>
            <person name="Gao Z.S."/>
        </authorList>
    </citation>
    <scope>NUCLEOTIDE SEQUENCE [LARGE SCALE GENOMIC DNA]</scope>
    <source>
        <tissue evidence="2">Leaves</tissue>
    </source>
</reference>
<dbReference type="Gene3D" id="1.25.40.20">
    <property type="entry name" value="Ankyrin repeat-containing domain"/>
    <property type="match status" value="1"/>
</dbReference>
<dbReference type="Pfam" id="PF12796">
    <property type="entry name" value="Ank_2"/>
    <property type="match status" value="1"/>
</dbReference>
<dbReference type="InterPro" id="IPR036770">
    <property type="entry name" value="Ankyrin_rpt-contain_sf"/>
</dbReference>
<dbReference type="InterPro" id="IPR050592">
    <property type="entry name" value="GDSL_lipolytic_enzyme"/>
</dbReference>